<dbReference type="InterPro" id="IPR001638">
    <property type="entry name" value="Solute-binding_3/MltF_N"/>
</dbReference>
<name>A0ABP7G4T8_9MICO</name>
<dbReference type="PROSITE" id="PS51257">
    <property type="entry name" value="PROKAR_LIPOPROTEIN"/>
    <property type="match status" value="1"/>
</dbReference>
<dbReference type="PANTHER" id="PTHR35936:SF17">
    <property type="entry name" value="ARGININE-BINDING EXTRACELLULAR PROTEIN ARTP"/>
    <property type="match status" value="1"/>
</dbReference>
<reference evidence="6" key="1">
    <citation type="journal article" date="2019" name="Int. J. Syst. Evol. Microbiol.">
        <title>The Global Catalogue of Microorganisms (GCM) 10K type strain sequencing project: providing services to taxonomists for standard genome sequencing and annotation.</title>
        <authorList>
            <consortium name="The Broad Institute Genomics Platform"/>
            <consortium name="The Broad Institute Genome Sequencing Center for Infectious Disease"/>
            <person name="Wu L."/>
            <person name="Ma J."/>
        </authorList>
    </citation>
    <scope>NUCLEOTIDE SEQUENCE [LARGE SCALE GENOMIC DNA]</scope>
    <source>
        <strain evidence="6">JCM 16950</strain>
    </source>
</reference>
<evidence type="ECO:0000313" key="6">
    <source>
        <dbReference type="Proteomes" id="UP001500540"/>
    </source>
</evidence>
<dbReference type="SMART" id="SM00062">
    <property type="entry name" value="PBPb"/>
    <property type="match status" value="1"/>
</dbReference>
<dbReference type="PANTHER" id="PTHR35936">
    <property type="entry name" value="MEMBRANE-BOUND LYTIC MUREIN TRANSGLYCOSYLASE F"/>
    <property type="match status" value="1"/>
</dbReference>
<feature type="domain" description="Solute-binding protein family 3/N-terminal" evidence="3">
    <location>
        <begin position="53"/>
        <end position="272"/>
    </location>
</feature>
<feature type="chain" id="PRO_5047161731" evidence="2">
    <location>
        <begin position="26"/>
        <end position="281"/>
    </location>
</feature>
<dbReference type="RefSeq" id="WP_344780069.1">
    <property type="nucleotide sequence ID" value="NZ_BAABAF010000001.1"/>
</dbReference>
<evidence type="ECO:0000256" key="2">
    <source>
        <dbReference type="SAM" id="SignalP"/>
    </source>
</evidence>
<gene>
    <name evidence="5" type="ORF">GCM10022240_04470</name>
</gene>
<dbReference type="Pfam" id="PF00497">
    <property type="entry name" value="SBP_bac_3"/>
    <property type="match status" value="1"/>
</dbReference>
<proteinExistence type="predicted"/>
<evidence type="ECO:0000313" key="5">
    <source>
        <dbReference type="EMBL" id="GAA3754533.1"/>
    </source>
</evidence>
<organism evidence="5 6">
    <name type="scientific">Microbacterium kribbense</name>
    <dbReference type="NCBI Taxonomy" id="433645"/>
    <lineage>
        <taxon>Bacteria</taxon>
        <taxon>Bacillati</taxon>
        <taxon>Actinomycetota</taxon>
        <taxon>Actinomycetes</taxon>
        <taxon>Micrococcales</taxon>
        <taxon>Microbacteriaceae</taxon>
        <taxon>Microbacterium</taxon>
    </lineage>
</organism>
<accession>A0ABP7G4T8</accession>
<protein>
    <submittedName>
        <fullName evidence="5">Transporter substrate-binding domain-containing protein</fullName>
    </submittedName>
</protein>
<comment type="caution">
    <text evidence="5">The sequence shown here is derived from an EMBL/GenBank/DDBJ whole genome shotgun (WGS) entry which is preliminary data.</text>
</comment>
<evidence type="ECO:0000259" key="4">
    <source>
        <dbReference type="SMART" id="SM00079"/>
    </source>
</evidence>
<evidence type="ECO:0000259" key="3">
    <source>
        <dbReference type="SMART" id="SM00062"/>
    </source>
</evidence>
<dbReference type="InterPro" id="IPR001320">
    <property type="entry name" value="Iontro_rcpt_C"/>
</dbReference>
<evidence type="ECO:0000256" key="1">
    <source>
        <dbReference type="ARBA" id="ARBA00022729"/>
    </source>
</evidence>
<dbReference type="Proteomes" id="UP001500540">
    <property type="component" value="Unassembled WGS sequence"/>
</dbReference>
<keyword evidence="1 2" id="KW-0732">Signal</keyword>
<dbReference type="SUPFAM" id="SSF53850">
    <property type="entry name" value="Periplasmic binding protein-like II"/>
    <property type="match status" value="1"/>
</dbReference>
<keyword evidence="6" id="KW-1185">Reference proteome</keyword>
<dbReference type="Gene3D" id="3.40.190.10">
    <property type="entry name" value="Periplasmic binding protein-like II"/>
    <property type="match status" value="2"/>
</dbReference>
<dbReference type="EMBL" id="BAABAF010000001">
    <property type="protein sequence ID" value="GAA3754533.1"/>
    <property type="molecule type" value="Genomic_DNA"/>
</dbReference>
<feature type="domain" description="Ionotropic glutamate receptor C-terminal" evidence="4">
    <location>
        <begin position="53"/>
        <end position="271"/>
    </location>
</feature>
<sequence>MKIRRKTGLSLLALTLAVVPLTLTACTADGGGSSAAAGASTSNTLQQVIKRGTLRVAVLPDFPPSSVKQPDGKIVGYEPDIAAALAKSLGVTLDLVSIDGTARLSVMQSKRADVNISSYTATNQRAQQVAFTIPYKAQGAGVLFRKSNPITSLKDLDGKTVAVARGSTNDTIITNNFPKAKPVRFDNIADALQALKSGKTDAAMEESTTVKDITKKNPDLATLNIPPIDPDLISMGVLPDQQIWLNYLNNFIRNLIASGQDAQLYQKWFHEDLPAIITNQP</sequence>
<feature type="signal peptide" evidence="2">
    <location>
        <begin position="1"/>
        <end position="25"/>
    </location>
</feature>
<dbReference type="SMART" id="SM00079">
    <property type="entry name" value="PBPe"/>
    <property type="match status" value="1"/>
</dbReference>